<comment type="caution">
    <text evidence="1">The sequence shown here is derived from an EMBL/GenBank/DDBJ whole genome shotgun (WGS) entry which is preliminary data.</text>
</comment>
<keyword evidence="2" id="KW-1185">Reference proteome</keyword>
<evidence type="ECO:0000313" key="1">
    <source>
        <dbReference type="EMBL" id="CAG8451566.1"/>
    </source>
</evidence>
<dbReference type="EMBL" id="CAJVPT010000850">
    <property type="protein sequence ID" value="CAG8451566.1"/>
    <property type="molecule type" value="Genomic_DNA"/>
</dbReference>
<accession>A0ACA9K4K1</accession>
<reference evidence="1" key="1">
    <citation type="submission" date="2021-06" db="EMBL/GenBank/DDBJ databases">
        <authorList>
            <person name="Kallberg Y."/>
            <person name="Tangrot J."/>
            <person name="Rosling A."/>
        </authorList>
    </citation>
    <scope>NUCLEOTIDE SEQUENCE</scope>
    <source>
        <strain evidence="1">CL356</strain>
    </source>
</reference>
<sequence>YKNPEDAKQALEKMNGFELAGRTIKVGLVTDKSSGMNLNLDDGDVAGLALNAQSRVELMQKLARDTDLIAPTTAPVLSEPPKPVQPRVNPTRCVLLKNMFNPEDETESNWAEELEDDVKTECEKFGTVVHISVDKESEGDIYMKFDSVPAAQNAVNGLNGRWFGGNQISAVFILDMFYNMLEVEDATIKSSEFSSQAPADSLQSDTKIQTFSGDLDKVINEELVMNTDRCHIRQTRKIIRYTKEELLALRLSPLVKPPDALPPISSWFGEPVIKKESRKNNNTDGSQESEKSKQNSHNLGEGLSKAKDDSNTLGIPESPLLGVSRSPNGSEPTSPRPSGLKNTEDKIAQVRTNRSEGLRQRQEDVSFSRTGVKDFEVRAPRGPTGGRGFVGREALRDRTLTEKTLKEQTGSLHNTHGRGFSHSRSHETTRNNRRDGGISGKDHLGRANNYSRHQHSEEKSETPEWMNYNPHTDEDSKHGENGEDSLQNGSKDKSSSDFDESSRNLSNVDQLFGPGGIDLNSSAFDKFLSQHNLAMAEDNVSKVGPKSAEVIPREQGTSRFARFFTNSDIDKESQESGNNGRRTRLPMPTQGQIQNTSSELKSISIDALFQSQAAVPPISPRITPNDGTRMLSGMLTEDEVLKTLGAKPAHKPENKERNYEDEAAMNKIYAALKKGPSSEVPRQNSPNVPSSSNQPQQHSTISQSGLPFNDPSIVSTQKSNPMGKSGQQHLPKVDASNKHLGFSELPPTDSAKKINMLFGGNVPTSVYRQLSSRSDNGSRESSAASSPALKFNAKPNISNFPHSPQSSAHVHDIHAPIFKSPPPRSPVLPHQSHNHSPYHNVVPPYSNGPSIPQHTNNRQEYPPPVGRNIPVEQLFGMMPPRNVSQQIHPQFPQPLIPVSMPPPLPYGLQHQPQLERYSQQPQFTGAPIPQHLSVHHHPGVLPPGTEALFANMHGYAQFIPNLVNNAMTPNNIPGIPNNSNLQQRGMMTLEEIERRSLGGR</sequence>
<gene>
    <name evidence="1" type="ORF">ACOLOM_LOCUS773</name>
</gene>
<evidence type="ECO:0000313" key="2">
    <source>
        <dbReference type="Proteomes" id="UP000789525"/>
    </source>
</evidence>
<protein>
    <submittedName>
        <fullName evidence="1">13186_t:CDS:1</fullName>
    </submittedName>
</protein>
<organism evidence="1 2">
    <name type="scientific">Acaulospora colombiana</name>
    <dbReference type="NCBI Taxonomy" id="27376"/>
    <lineage>
        <taxon>Eukaryota</taxon>
        <taxon>Fungi</taxon>
        <taxon>Fungi incertae sedis</taxon>
        <taxon>Mucoromycota</taxon>
        <taxon>Glomeromycotina</taxon>
        <taxon>Glomeromycetes</taxon>
        <taxon>Diversisporales</taxon>
        <taxon>Acaulosporaceae</taxon>
        <taxon>Acaulospora</taxon>
    </lineage>
</organism>
<feature type="non-terminal residue" evidence="1">
    <location>
        <position position="1"/>
    </location>
</feature>
<proteinExistence type="predicted"/>
<dbReference type="Proteomes" id="UP000789525">
    <property type="component" value="Unassembled WGS sequence"/>
</dbReference>
<name>A0ACA9K4K1_9GLOM</name>